<feature type="region of interest" description="Disordered" evidence="2">
    <location>
        <begin position="578"/>
        <end position="629"/>
    </location>
</feature>
<feature type="compositionally biased region" description="Polar residues" evidence="2">
    <location>
        <begin position="520"/>
        <end position="534"/>
    </location>
</feature>
<feature type="region of interest" description="Disordered" evidence="2">
    <location>
        <begin position="516"/>
        <end position="544"/>
    </location>
</feature>
<feature type="compositionally biased region" description="Basic and acidic residues" evidence="2">
    <location>
        <begin position="593"/>
        <end position="605"/>
    </location>
</feature>
<reference evidence="3 4" key="1">
    <citation type="submission" date="2014-02" db="EMBL/GenBank/DDBJ databases">
        <title>Transposable element dynamics among asymbiotic and ectomycorrhizal Amanita fungi.</title>
        <authorList>
            <consortium name="DOE Joint Genome Institute"/>
            <person name="Hess J."/>
            <person name="Skrede I."/>
            <person name="Wolfe B."/>
            <person name="LaButti K."/>
            <person name="Ohm R.A."/>
            <person name="Grigoriev I.V."/>
            <person name="Pringle A."/>
        </authorList>
    </citation>
    <scope>NUCLEOTIDE SEQUENCE [LARGE SCALE GENOMIC DNA]</scope>
    <source>
        <strain evidence="3 4">SKay4041</strain>
    </source>
</reference>
<organism evidence="3 4">
    <name type="scientific">Amanita thiersii Skay4041</name>
    <dbReference type="NCBI Taxonomy" id="703135"/>
    <lineage>
        <taxon>Eukaryota</taxon>
        <taxon>Fungi</taxon>
        <taxon>Dikarya</taxon>
        <taxon>Basidiomycota</taxon>
        <taxon>Agaricomycotina</taxon>
        <taxon>Agaricomycetes</taxon>
        <taxon>Agaricomycetidae</taxon>
        <taxon>Agaricales</taxon>
        <taxon>Pluteineae</taxon>
        <taxon>Amanitaceae</taxon>
        <taxon>Amanita</taxon>
    </lineage>
</organism>
<feature type="compositionally biased region" description="Basic and acidic residues" evidence="2">
    <location>
        <begin position="232"/>
        <end position="249"/>
    </location>
</feature>
<evidence type="ECO:0000256" key="1">
    <source>
        <dbReference type="SAM" id="Coils"/>
    </source>
</evidence>
<dbReference type="EMBL" id="KZ302179">
    <property type="protein sequence ID" value="PFH46560.1"/>
    <property type="molecule type" value="Genomic_DNA"/>
</dbReference>
<keyword evidence="4" id="KW-1185">Reference proteome</keyword>
<feature type="region of interest" description="Disordered" evidence="2">
    <location>
        <begin position="779"/>
        <end position="842"/>
    </location>
</feature>
<sequence length="842" mass="91885">MASSDPSSSLALDDIMLLEDEEEVCNSSESAKVMELQDQLQKQAEVIRDLMVQRDFLILQINQERDRWRAERAGWERTSEVLISQRSKKDSALPKDEDLEQRCAVYEADNKALKDKLHGTQSRFNDLQAELSKLRPLLLIQPQLPSLYPQQLQHSLVVQPYHFSQAQMQNAHASPSYVPTTSLVPTMQYHPTPLSLQTTSPTGQPSLAGKKRKRNESLSSATPPAAGAPFDLLDKGKEKELARGDRSDASLDYETETAETTPVPSQITTPMAHNPYSFMNNLYQRSRSSQKLTTILSSSIPASHLSTSAASSAETSSTHMTNAYPYSLGHPGHVVTTPNESQSISRTISRRIYSLGSRKDDSDKDVFRSHADNVTPSLFIKQDKVNPLSKNPESIRRKVAANVRKSQDTSKHRTSFMSDARSEHLLLAARKIGRERAALLAGLIKVQDPLTVDELSKGGNKEKAIGQSVAKGITATTTPTHSNIRALTSSILPIPSPTTPTPRRIHPMTGTYVSPLTDASIGTMSPSTNRTIDGTVSPVKMPRKDTTPNILDAEAEGTNIGLTALDSLLSAARKMMSKDHGSAHVPVKNVTTVRDDSIEGSATERRRSRKKRRDSAPKSTNIRRRHTDVSGAKEFIPLVGAEFDKSRGHVNLTRTISPSKRLSEFHHDPNSKVLGRTKSALDVLADQAAAAFEGSSPSTTGRTGRNLQVIGAEGMREHTDLNKLAPIQNENAGARIDHPVEGSRQDAGSYEPGRSIHMQAGSDMTIARAANAFSTARSNWEGKGAGQESTSSQDSALFGSPTRNDDMINSASSSLPFAERAREATQVQRDGAVPPNLEATEK</sequence>
<proteinExistence type="predicted"/>
<evidence type="ECO:0000313" key="4">
    <source>
        <dbReference type="Proteomes" id="UP000242287"/>
    </source>
</evidence>
<evidence type="ECO:0000256" key="2">
    <source>
        <dbReference type="SAM" id="MobiDB-lite"/>
    </source>
</evidence>
<name>A0A2A9NFS7_9AGAR</name>
<keyword evidence="1" id="KW-0175">Coiled coil</keyword>
<dbReference type="OrthoDB" id="2143914at2759"/>
<accession>A0A2A9NFS7</accession>
<feature type="region of interest" description="Disordered" evidence="2">
    <location>
        <begin position="182"/>
        <end position="272"/>
    </location>
</feature>
<dbReference type="AlphaFoldDB" id="A0A2A9NFS7"/>
<feature type="compositionally biased region" description="Low complexity" evidence="2">
    <location>
        <begin position="191"/>
        <end position="202"/>
    </location>
</feature>
<feature type="coiled-coil region" evidence="1">
    <location>
        <begin position="96"/>
        <end position="130"/>
    </location>
</feature>
<gene>
    <name evidence="3" type="ORF">AMATHDRAFT_7656</name>
</gene>
<feature type="compositionally biased region" description="Polar residues" evidence="2">
    <location>
        <begin position="258"/>
        <end position="272"/>
    </location>
</feature>
<dbReference type="STRING" id="703135.A0A2A9NFS7"/>
<evidence type="ECO:0000313" key="3">
    <source>
        <dbReference type="EMBL" id="PFH46560.1"/>
    </source>
</evidence>
<dbReference type="Proteomes" id="UP000242287">
    <property type="component" value="Unassembled WGS sequence"/>
</dbReference>
<protein>
    <submittedName>
        <fullName evidence="3">Uncharacterized protein</fullName>
    </submittedName>
</protein>